<dbReference type="PANTHER" id="PTHR48098">
    <property type="entry name" value="ENTEROCHELIN ESTERASE-RELATED"/>
    <property type="match status" value="1"/>
</dbReference>
<proteinExistence type="predicted"/>
<evidence type="ECO:0000313" key="1">
    <source>
        <dbReference type="EMBL" id="MBK1813700.1"/>
    </source>
</evidence>
<dbReference type="RefSeq" id="WP_200274087.1">
    <property type="nucleotide sequence ID" value="NZ_JAENHN010000066.1"/>
</dbReference>
<dbReference type="InterPro" id="IPR000801">
    <property type="entry name" value="Esterase-like"/>
</dbReference>
<dbReference type="InterPro" id="IPR029058">
    <property type="entry name" value="AB_hydrolase_fold"/>
</dbReference>
<dbReference type="GO" id="GO:0016787">
    <property type="term" value="F:hydrolase activity"/>
    <property type="evidence" value="ECO:0007669"/>
    <property type="project" value="UniProtKB-KW"/>
</dbReference>
<dbReference type="EMBL" id="JAENHN010000066">
    <property type="protein sequence ID" value="MBK1813700.1"/>
    <property type="molecule type" value="Genomic_DNA"/>
</dbReference>
<keyword evidence="2" id="KW-1185">Reference proteome</keyword>
<name>A0ABS1EWH6_9CLOT</name>
<sequence>MRGSIDLFNCDGYECSIYTPQNYSDMELRFPVVYINGVNDIREIVDSIEPYFYKDCASFIIVNIKPKNWNDDYTPWPAKSIASNAEDFGGKADNYIETLLYKIKLYIDTNYRTKADYKNNVLIGYSLGGLLSLYALYRCEGFGRIGSLSGSLWYDKWIEYMSLNNPHNKDAKVYLSLGIKESKSRNLRMAKVGVCTEKAFEILQEQLSSEDDTILEWNNGGHFTEINKRFIKAILWLIKDL</sequence>
<accession>A0ABS1EWH6</accession>
<keyword evidence="1" id="KW-0378">Hydrolase</keyword>
<dbReference type="Proteomes" id="UP000596739">
    <property type="component" value="Unassembled WGS sequence"/>
</dbReference>
<evidence type="ECO:0000313" key="2">
    <source>
        <dbReference type="Proteomes" id="UP000596739"/>
    </source>
</evidence>
<comment type="caution">
    <text evidence="1">The sequence shown here is derived from an EMBL/GenBank/DDBJ whole genome shotgun (WGS) entry which is preliminary data.</text>
</comment>
<reference evidence="2" key="1">
    <citation type="submission" date="2021-01" db="EMBL/GenBank/DDBJ databases">
        <title>Genome public.</title>
        <authorList>
            <person name="Liu C."/>
            <person name="Sun Q."/>
        </authorList>
    </citation>
    <scope>NUCLEOTIDE SEQUENCE [LARGE SCALE GENOMIC DNA]</scope>
    <source>
        <strain evidence="2">YIM B02505</strain>
    </source>
</reference>
<dbReference type="InterPro" id="IPR050583">
    <property type="entry name" value="Mycobacterial_A85_antigen"/>
</dbReference>
<dbReference type="PANTHER" id="PTHR48098:SF6">
    <property type="entry name" value="FERRI-BACILLIBACTIN ESTERASE BESA"/>
    <property type="match status" value="1"/>
</dbReference>
<protein>
    <submittedName>
        <fullName evidence="1">Alpha/beta hydrolase</fullName>
    </submittedName>
</protein>
<organism evidence="1 2">
    <name type="scientific">Clostridium yunnanense</name>
    <dbReference type="NCBI Taxonomy" id="2800325"/>
    <lineage>
        <taxon>Bacteria</taxon>
        <taxon>Bacillati</taxon>
        <taxon>Bacillota</taxon>
        <taxon>Clostridia</taxon>
        <taxon>Eubacteriales</taxon>
        <taxon>Clostridiaceae</taxon>
        <taxon>Clostridium</taxon>
    </lineage>
</organism>
<dbReference type="Pfam" id="PF00756">
    <property type="entry name" value="Esterase"/>
    <property type="match status" value="1"/>
</dbReference>
<dbReference type="SUPFAM" id="SSF53474">
    <property type="entry name" value="alpha/beta-Hydrolases"/>
    <property type="match status" value="1"/>
</dbReference>
<dbReference type="Gene3D" id="3.40.50.1820">
    <property type="entry name" value="alpha/beta hydrolase"/>
    <property type="match status" value="1"/>
</dbReference>
<gene>
    <name evidence="1" type="ORF">JHL18_24080</name>
</gene>